<protein>
    <submittedName>
        <fullName evidence="2">Uncharacterized protein</fullName>
    </submittedName>
</protein>
<gene>
    <name evidence="2" type="ORF">Bca52824_049270</name>
</gene>
<dbReference type="Proteomes" id="UP000886595">
    <property type="component" value="Unassembled WGS sequence"/>
</dbReference>
<feature type="region of interest" description="Disordered" evidence="1">
    <location>
        <begin position="53"/>
        <end position="77"/>
    </location>
</feature>
<sequence length="102" mass="10746">MSISELCLLELSRELIISAVIIVSLAQKVIISNPKTSQRTVVCGCGKSSTVSKRPMIENGGASGGDPEQSAHLAGQVRDSLSTSPQWRVSSIAHVFAAPVEK</sequence>
<evidence type="ECO:0000313" key="3">
    <source>
        <dbReference type="Proteomes" id="UP000886595"/>
    </source>
</evidence>
<evidence type="ECO:0000313" key="2">
    <source>
        <dbReference type="EMBL" id="KAG2289666.1"/>
    </source>
</evidence>
<dbReference type="AlphaFoldDB" id="A0A8X7UTZ9"/>
<accession>A0A8X7UTZ9</accession>
<evidence type="ECO:0000256" key="1">
    <source>
        <dbReference type="SAM" id="MobiDB-lite"/>
    </source>
</evidence>
<name>A0A8X7UTZ9_BRACI</name>
<proteinExistence type="predicted"/>
<organism evidence="2 3">
    <name type="scientific">Brassica carinata</name>
    <name type="common">Ethiopian mustard</name>
    <name type="synonym">Abyssinian cabbage</name>
    <dbReference type="NCBI Taxonomy" id="52824"/>
    <lineage>
        <taxon>Eukaryota</taxon>
        <taxon>Viridiplantae</taxon>
        <taxon>Streptophyta</taxon>
        <taxon>Embryophyta</taxon>
        <taxon>Tracheophyta</taxon>
        <taxon>Spermatophyta</taxon>
        <taxon>Magnoliopsida</taxon>
        <taxon>eudicotyledons</taxon>
        <taxon>Gunneridae</taxon>
        <taxon>Pentapetalae</taxon>
        <taxon>rosids</taxon>
        <taxon>malvids</taxon>
        <taxon>Brassicales</taxon>
        <taxon>Brassicaceae</taxon>
        <taxon>Brassiceae</taxon>
        <taxon>Brassica</taxon>
    </lineage>
</organism>
<comment type="caution">
    <text evidence="2">The sequence shown here is derived from an EMBL/GenBank/DDBJ whole genome shotgun (WGS) entry which is preliminary data.</text>
</comment>
<dbReference type="EMBL" id="JAAMPC010000010">
    <property type="protein sequence ID" value="KAG2289666.1"/>
    <property type="molecule type" value="Genomic_DNA"/>
</dbReference>
<reference evidence="2 3" key="1">
    <citation type="submission" date="2020-02" db="EMBL/GenBank/DDBJ databases">
        <authorList>
            <person name="Ma Q."/>
            <person name="Huang Y."/>
            <person name="Song X."/>
            <person name="Pei D."/>
        </authorList>
    </citation>
    <scope>NUCLEOTIDE SEQUENCE [LARGE SCALE GENOMIC DNA]</scope>
    <source>
        <strain evidence="2">Sxm20200214</strain>
        <tissue evidence="2">Leaf</tissue>
    </source>
</reference>
<keyword evidence="3" id="KW-1185">Reference proteome</keyword>